<protein>
    <recommendedName>
        <fullName evidence="5">cysteine synthase</fullName>
        <ecNumber evidence="5">2.5.1.47</ecNumber>
    </recommendedName>
</protein>
<comment type="cofactor">
    <cofactor evidence="1">
        <name>pyridoxal 5'-phosphate</name>
        <dbReference type="ChEBI" id="CHEBI:597326"/>
    </cofactor>
</comment>
<dbReference type="GO" id="GO:0006535">
    <property type="term" value="P:cysteine biosynthetic process from serine"/>
    <property type="evidence" value="ECO:0007669"/>
    <property type="project" value="InterPro"/>
</dbReference>
<keyword evidence="8" id="KW-0663">Pyridoxal phosphate</keyword>
<dbReference type="EC" id="2.5.1.47" evidence="5"/>
<keyword evidence="6" id="KW-0028">Amino-acid biosynthesis</keyword>
<dbReference type="InterPro" id="IPR001926">
    <property type="entry name" value="TrpB-like_PALP"/>
</dbReference>
<keyword evidence="7" id="KW-0808">Transferase</keyword>
<dbReference type="AlphaFoldDB" id="A0A6N3BNZ9"/>
<evidence type="ECO:0000256" key="6">
    <source>
        <dbReference type="ARBA" id="ARBA00022605"/>
    </source>
</evidence>
<reference evidence="12" key="1">
    <citation type="submission" date="2019-11" db="EMBL/GenBank/DDBJ databases">
        <authorList>
            <person name="Feng L."/>
        </authorList>
    </citation>
    <scope>NUCLEOTIDE SEQUENCE</scope>
    <source>
        <strain evidence="12">SsimulansLFYP27</strain>
    </source>
</reference>
<evidence type="ECO:0000256" key="7">
    <source>
        <dbReference type="ARBA" id="ARBA00022679"/>
    </source>
</evidence>
<organism evidence="12">
    <name type="scientific">Staphylococcus simulans</name>
    <dbReference type="NCBI Taxonomy" id="1286"/>
    <lineage>
        <taxon>Bacteria</taxon>
        <taxon>Bacillati</taxon>
        <taxon>Bacillota</taxon>
        <taxon>Bacilli</taxon>
        <taxon>Bacillales</taxon>
        <taxon>Staphylococcaceae</taxon>
        <taxon>Staphylococcus</taxon>
    </lineage>
</organism>
<accession>A0A6N3BNZ9</accession>
<dbReference type="InterPro" id="IPR001216">
    <property type="entry name" value="P-phosphate_BS"/>
</dbReference>
<comment type="subunit">
    <text evidence="4">Homodimer.</text>
</comment>
<dbReference type="Pfam" id="PF00291">
    <property type="entry name" value="PALP"/>
    <property type="match status" value="1"/>
</dbReference>
<dbReference type="SUPFAM" id="SSF53686">
    <property type="entry name" value="Tryptophan synthase beta subunit-like PLP-dependent enzymes"/>
    <property type="match status" value="1"/>
</dbReference>
<comment type="pathway">
    <text evidence="2">Amino-acid biosynthesis; L-cysteine biosynthesis; L-cysteine from L-serine: step 2/2.</text>
</comment>
<evidence type="ECO:0000256" key="9">
    <source>
        <dbReference type="ARBA" id="ARBA00023192"/>
    </source>
</evidence>
<dbReference type="Gene3D" id="3.40.50.1100">
    <property type="match status" value="2"/>
</dbReference>
<feature type="domain" description="Tryptophan synthase beta chain-like PALP" evidence="11">
    <location>
        <begin position="25"/>
        <end position="302"/>
    </location>
</feature>
<comment type="catalytic activity">
    <reaction evidence="10">
        <text>O-acetyl-L-serine + hydrogen sulfide = L-cysteine + acetate</text>
        <dbReference type="Rhea" id="RHEA:14829"/>
        <dbReference type="ChEBI" id="CHEBI:29919"/>
        <dbReference type="ChEBI" id="CHEBI:30089"/>
        <dbReference type="ChEBI" id="CHEBI:35235"/>
        <dbReference type="ChEBI" id="CHEBI:58340"/>
        <dbReference type="EC" id="2.5.1.47"/>
    </reaction>
</comment>
<evidence type="ECO:0000313" key="12">
    <source>
        <dbReference type="EMBL" id="VYU03661.1"/>
    </source>
</evidence>
<dbReference type="GO" id="GO:0016829">
    <property type="term" value="F:lyase activity"/>
    <property type="evidence" value="ECO:0007669"/>
    <property type="project" value="UniProtKB-KW"/>
</dbReference>
<evidence type="ECO:0000256" key="2">
    <source>
        <dbReference type="ARBA" id="ARBA00004962"/>
    </source>
</evidence>
<gene>
    <name evidence="12" type="primary">mccA</name>
    <name evidence="12" type="ORF">SSLFYP27_01262</name>
</gene>
<evidence type="ECO:0000256" key="8">
    <source>
        <dbReference type="ARBA" id="ARBA00022898"/>
    </source>
</evidence>
<dbReference type="InterPro" id="IPR036052">
    <property type="entry name" value="TrpB-like_PALP_sf"/>
</dbReference>
<dbReference type="FunFam" id="3.40.50.1100:FF:000006">
    <property type="entry name" value="Cysteine synthase"/>
    <property type="match status" value="1"/>
</dbReference>
<keyword evidence="12" id="KW-0456">Lyase</keyword>
<dbReference type="PROSITE" id="PS00901">
    <property type="entry name" value="CYS_SYNTHASE"/>
    <property type="match status" value="1"/>
</dbReference>
<dbReference type="CDD" id="cd01561">
    <property type="entry name" value="CBS_like"/>
    <property type="match status" value="1"/>
</dbReference>
<evidence type="ECO:0000256" key="10">
    <source>
        <dbReference type="ARBA" id="ARBA00047931"/>
    </source>
</evidence>
<evidence type="ECO:0000256" key="5">
    <source>
        <dbReference type="ARBA" id="ARBA00012681"/>
    </source>
</evidence>
<name>A0A6N3BNZ9_STASI</name>
<keyword evidence="9" id="KW-0198">Cysteine biosynthesis</keyword>
<evidence type="ECO:0000256" key="3">
    <source>
        <dbReference type="ARBA" id="ARBA00007103"/>
    </source>
</evidence>
<dbReference type="GO" id="GO:0004124">
    <property type="term" value="F:cysteine synthase activity"/>
    <property type="evidence" value="ECO:0007669"/>
    <property type="project" value="UniProtKB-EC"/>
</dbReference>
<comment type="similarity">
    <text evidence="3">Belongs to the cysteine synthase/cystathionine beta-synthase family.</text>
</comment>
<evidence type="ECO:0000259" key="11">
    <source>
        <dbReference type="Pfam" id="PF00291"/>
    </source>
</evidence>
<evidence type="ECO:0000256" key="4">
    <source>
        <dbReference type="ARBA" id="ARBA00011738"/>
    </source>
</evidence>
<dbReference type="PANTHER" id="PTHR10314">
    <property type="entry name" value="CYSTATHIONINE BETA-SYNTHASE"/>
    <property type="match status" value="1"/>
</dbReference>
<proteinExistence type="inferred from homology"/>
<sequence length="319" mass="34029">MNDGETGVGPVIMHFTGRTSMIGFDLIGNTPLVKLESFSDDKVSIYAKLEQFNPGGSVKDRLGKYLIEQAMERGQIKRGDTIVEASAGNTGIGLAIAANHYSLQCVIYAPIGFAAEKISIMEALGAKVIRTPQNGGMLGAQQAARDYAAEHGAYYTNQFESEDNPGAYRDTMAQEILKELPKVDYFVAGVGSGGTFTGTAEVLAQHGVKNVIVEPVGSVLNGGKKRLHDTEGIGSEKWPGFLDKGLVTDILTITDEDAFHNVKQLALQEGLLVGSSSGAALQGALEIKARIDKGTIVTVFPDGSDRYMSKSIFNYSGKK</sequence>
<dbReference type="InterPro" id="IPR050214">
    <property type="entry name" value="Cys_Synth/Cystath_Beta-Synth"/>
</dbReference>
<dbReference type="EMBL" id="CACRUO010000030">
    <property type="protein sequence ID" value="VYU03661.1"/>
    <property type="molecule type" value="Genomic_DNA"/>
</dbReference>
<evidence type="ECO:0000256" key="1">
    <source>
        <dbReference type="ARBA" id="ARBA00001933"/>
    </source>
</evidence>